<evidence type="ECO:0000256" key="5">
    <source>
        <dbReference type="ARBA" id="ARBA00022692"/>
    </source>
</evidence>
<comment type="similarity">
    <text evidence="2 14">Belongs to the glycosyltransferase 43 family.</text>
</comment>
<dbReference type="UniPathway" id="UPA00378"/>
<keyword evidence="12 14" id="KW-0464">Manganese</keyword>
<evidence type="ECO:0000256" key="14">
    <source>
        <dbReference type="RuleBase" id="RU363127"/>
    </source>
</evidence>
<evidence type="ECO:0000256" key="9">
    <source>
        <dbReference type="ARBA" id="ARBA00023180"/>
    </source>
</evidence>
<dbReference type="GO" id="GO:0050650">
    <property type="term" value="P:chondroitin sulfate proteoglycan biosynthetic process"/>
    <property type="evidence" value="ECO:0007669"/>
    <property type="project" value="TreeGrafter"/>
</dbReference>
<keyword evidence="17" id="KW-1185">Reference proteome</keyword>
<dbReference type="GO" id="GO:0015018">
    <property type="term" value="F:galactosylgalactosylxylosylprotein 3-beta-glucuronosyltransferase activity"/>
    <property type="evidence" value="ECO:0007669"/>
    <property type="project" value="UniProtKB-UniRule"/>
</dbReference>
<keyword evidence="15" id="KW-0175">Coiled coil</keyword>
<evidence type="ECO:0000256" key="4">
    <source>
        <dbReference type="ARBA" id="ARBA00022679"/>
    </source>
</evidence>
<comment type="catalytic activity">
    <reaction evidence="10 14">
        <text>3-O-(beta-D-galactosyl-(1-&gt;3)-beta-D-galactosyl-(1-&gt;4)-beta-D-xylosyl)-L-seryl-[protein] + UDP-alpha-D-glucuronate = 3-O-(beta-D-GlcA-(1-&gt;3)-beta-D-Gal-(1-&gt;3)-beta-D-Gal-(1-&gt;4)-beta-D-Xyl)-L-seryl-[protein] + UDP + H(+)</text>
        <dbReference type="Rhea" id="RHEA:24168"/>
        <dbReference type="Rhea" id="RHEA-COMP:12571"/>
        <dbReference type="Rhea" id="RHEA-COMP:12573"/>
        <dbReference type="ChEBI" id="CHEBI:15378"/>
        <dbReference type="ChEBI" id="CHEBI:58052"/>
        <dbReference type="ChEBI" id="CHEBI:58223"/>
        <dbReference type="ChEBI" id="CHEBI:132090"/>
        <dbReference type="ChEBI" id="CHEBI:132093"/>
        <dbReference type="EC" id="2.4.1.135"/>
    </reaction>
</comment>
<dbReference type="AlphaFoldDB" id="A0A183DRD6"/>
<evidence type="ECO:0000256" key="2">
    <source>
        <dbReference type="ARBA" id="ARBA00007706"/>
    </source>
</evidence>
<feature type="binding site" evidence="12">
    <location>
        <position position="281"/>
    </location>
    <ligand>
        <name>Mn(2+)</name>
        <dbReference type="ChEBI" id="CHEBI:29035"/>
    </ligand>
</feature>
<gene>
    <name evidence="16" type="ORF">GPUH_LOCUS11277</name>
</gene>
<name>A0A183DRD6_9BILA</name>
<dbReference type="Pfam" id="PF03360">
    <property type="entry name" value="Glyco_transf_43"/>
    <property type="match status" value="2"/>
</dbReference>
<reference evidence="16 17" key="2">
    <citation type="submission" date="2018-11" db="EMBL/GenBank/DDBJ databases">
        <authorList>
            <consortium name="Pathogen Informatics"/>
        </authorList>
    </citation>
    <scope>NUCLEOTIDE SEQUENCE [LARGE SCALE GENOMIC DNA]</scope>
</reference>
<feature type="active site" description="Proton donor/acceptor" evidence="11">
    <location>
        <position position="366"/>
    </location>
</feature>
<keyword evidence="14" id="KW-0333">Golgi apparatus</keyword>
<evidence type="ECO:0000256" key="1">
    <source>
        <dbReference type="ARBA" id="ARBA00004606"/>
    </source>
</evidence>
<evidence type="ECO:0000313" key="16">
    <source>
        <dbReference type="EMBL" id="VDN18570.1"/>
    </source>
</evidence>
<dbReference type="OrthoDB" id="675023at2759"/>
<dbReference type="Proteomes" id="UP000271098">
    <property type="component" value="Unassembled WGS sequence"/>
</dbReference>
<dbReference type="EMBL" id="UYRT01078458">
    <property type="protein sequence ID" value="VDN18570.1"/>
    <property type="molecule type" value="Genomic_DNA"/>
</dbReference>
<evidence type="ECO:0000256" key="7">
    <source>
        <dbReference type="ARBA" id="ARBA00022989"/>
    </source>
</evidence>
<evidence type="ECO:0000256" key="15">
    <source>
        <dbReference type="SAM" id="Coils"/>
    </source>
</evidence>
<proteinExistence type="inferred from homology"/>
<dbReference type="GO" id="GO:0046872">
    <property type="term" value="F:metal ion binding"/>
    <property type="evidence" value="ECO:0007669"/>
    <property type="project" value="UniProtKB-KW"/>
</dbReference>
<feature type="transmembrane region" description="Helical" evidence="14">
    <location>
        <begin position="12"/>
        <end position="28"/>
    </location>
</feature>
<evidence type="ECO:0000256" key="8">
    <source>
        <dbReference type="ARBA" id="ARBA00023136"/>
    </source>
</evidence>
<keyword evidence="12 14" id="KW-0479">Metal-binding</keyword>
<keyword evidence="7 14" id="KW-1133">Transmembrane helix</keyword>
<accession>A0A183DRD6</accession>
<dbReference type="PANTHER" id="PTHR10896:SF65">
    <property type="entry name" value="GALACTOSYLGALACTOSYLXYLOSYLPROTEIN 3-BETA-GLUCURONOSYLTRANSFERASE 3"/>
    <property type="match status" value="1"/>
</dbReference>
<evidence type="ECO:0000256" key="11">
    <source>
        <dbReference type="PIRSR" id="PIRSR605027-1"/>
    </source>
</evidence>
<dbReference type="EC" id="2.4.1.135" evidence="3 14"/>
<dbReference type="SUPFAM" id="SSF53448">
    <property type="entry name" value="Nucleotide-diphospho-sugar transferases"/>
    <property type="match status" value="2"/>
</dbReference>
<protein>
    <recommendedName>
        <fullName evidence="3 14">Galactosylgalactosylxylosylprotein 3-beta-glucuronosyltransferase</fullName>
        <ecNumber evidence="3 14">2.4.1.135</ecNumber>
    </recommendedName>
</protein>
<feature type="site" description="Interaction with galactose moiety of substrate glycoprotein" evidence="13">
    <location>
        <position position="312"/>
    </location>
</feature>
<reference evidence="18" key="1">
    <citation type="submission" date="2016-06" db="UniProtKB">
        <authorList>
            <consortium name="WormBaseParasite"/>
        </authorList>
    </citation>
    <scope>IDENTIFICATION</scope>
</reference>
<evidence type="ECO:0000313" key="17">
    <source>
        <dbReference type="Proteomes" id="UP000271098"/>
    </source>
</evidence>
<evidence type="ECO:0000256" key="10">
    <source>
        <dbReference type="ARBA" id="ARBA00047979"/>
    </source>
</evidence>
<keyword evidence="6 14" id="KW-0735">Signal-anchor</keyword>
<keyword evidence="5 14" id="KW-0812">Transmembrane</keyword>
<dbReference type="CDD" id="cd00218">
    <property type="entry name" value="GlcAT-I"/>
    <property type="match status" value="1"/>
</dbReference>
<keyword evidence="4 14" id="KW-0808">Transferase</keyword>
<dbReference type="WBParaSite" id="GPUH_0001129001-mRNA-1">
    <property type="protein sequence ID" value="GPUH_0001129001-mRNA-1"/>
    <property type="gene ID" value="GPUH_0001129001"/>
</dbReference>
<feature type="coiled-coil region" evidence="15">
    <location>
        <begin position="31"/>
        <end position="65"/>
    </location>
</feature>
<sequence>MPAPHEGLLFKIIGAIGLFFVVQLAMFWRNLQGLDEKRLIVEAEIATLQRKRDELHKKIWLLEKDAYRLEVRDRLPLAESRKHLPFIYFITPTYRRPTQKADLIRLAQTLAPVPNLCWIVVEDANDTSQFVANIFKRYRIKFAHLYALTPRDKKPNETDPNWKMTRGVYCFTFRVRDRLPLAESRKHLPFIYFITPTYRRPTQKADLIRLAQTLASVPNLCWIVVEDANDTSQFVANIFKRYRIKFAHLHALTPRDKKPNETDPNWKMTRGRGVVYFGDDDNTYDQRLFDEMRTIQKVGVWPVGLVGGQIVETPIILADNRITFNSKWKPERPFPIDMAAFAVNLSLVVDFPGASFTYNISRGLQESHFLTGLGLKRSDLEPKANGCRKVYVWHTRTEVAQLITTEREKFWHGVLNETEVDAVR</sequence>
<keyword evidence="9" id="KW-0325">Glycoprotein</keyword>
<comment type="subcellular location">
    <subcellularLocation>
        <location evidence="14">Golgi apparatus membrane</location>
        <topology evidence="14">Single-pass type II membrane protein</topology>
    </subcellularLocation>
    <subcellularLocation>
        <location evidence="1">Membrane</location>
        <topology evidence="1">Single-pass type II membrane protein</topology>
    </subcellularLocation>
</comment>
<evidence type="ECO:0000256" key="12">
    <source>
        <dbReference type="PIRSR" id="PIRSR605027-3"/>
    </source>
</evidence>
<comment type="cofactor">
    <cofactor evidence="12 14">
        <name>Mn(2+)</name>
        <dbReference type="ChEBI" id="CHEBI:29035"/>
    </cofactor>
</comment>
<evidence type="ECO:0000256" key="13">
    <source>
        <dbReference type="PIRSR" id="PIRSR605027-4"/>
    </source>
</evidence>
<organism evidence="18">
    <name type="scientific">Gongylonema pulchrum</name>
    <dbReference type="NCBI Taxonomy" id="637853"/>
    <lineage>
        <taxon>Eukaryota</taxon>
        <taxon>Metazoa</taxon>
        <taxon>Ecdysozoa</taxon>
        <taxon>Nematoda</taxon>
        <taxon>Chromadorea</taxon>
        <taxon>Rhabditida</taxon>
        <taxon>Spirurina</taxon>
        <taxon>Spiruromorpha</taxon>
        <taxon>Spiruroidea</taxon>
        <taxon>Gongylonematidae</taxon>
        <taxon>Gongylonema</taxon>
    </lineage>
</organism>
<dbReference type="InterPro" id="IPR005027">
    <property type="entry name" value="Glyco_trans_43"/>
</dbReference>
<evidence type="ECO:0000313" key="18">
    <source>
        <dbReference type="WBParaSite" id="GPUH_0001129001-mRNA-1"/>
    </source>
</evidence>
<dbReference type="PANTHER" id="PTHR10896">
    <property type="entry name" value="GALACTOSYLGALACTOSYLXYLOSYLPROTEIN 3-BETA-GLUCURONOSYLTRANSFERASE BETA-1,3-GLUCURONYLTRANSFERASE"/>
    <property type="match status" value="1"/>
</dbReference>
<dbReference type="GO" id="GO:0000139">
    <property type="term" value="C:Golgi membrane"/>
    <property type="evidence" value="ECO:0007669"/>
    <property type="project" value="UniProtKB-SubCell"/>
</dbReference>
<evidence type="ECO:0000256" key="6">
    <source>
        <dbReference type="ARBA" id="ARBA00022968"/>
    </source>
</evidence>
<comment type="pathway">
    <text evidence="14">Protein modification; protein glycosylation.</text>
</comment>
<dbReference type="Gene3D" id="3.90.550.10">
    <property type="entry name" value="Spore Coat Polysaccharide Biosynthesis Protein SpsA, Chain A"/>
    <property type="match status" value="2"/>
</dbReference>
<dbReference type="GO" id="GO:0005975">
    <property type="term" value="P:carbohydrate metabolic process"/>
    <property type="evidence" value="ECO:0007669"/>
    <property type="project" value="TreeGrafter"/>
</dbReference>
<evidence type="ECO:0000256" key="3">
    <source>
        <dbReference type="ARBA" id="ARBA00012641"/>
    </source>
</evidence>
<keyword evidence="8 14" id="KW-0472">Membrane</keyword>
<dbReference type="InterPro" id="IPR029044">
    <property type="entry name" value="Nucleotide-diphossugar_trans"/>
</dbReference>